<proteinExistence type="predicted"/>
<protein>
    <submittedName>
        <fullName evidence="2">Uncharacterized protein</fullName>
    </submittedName>
</protein>
<accession>A0A1X6YGA1</accession>
<keyword evidence="1" id="KW-1133">Transmembrane helix</keyword>
<dbReference type="AlphaFoldDB" id="A0A1X6YGA1"/>
<keyword evidence="1" id="KW-0812">Transmembrane</keyword>
<organism evidence="2 3">
    <name type="scientific">Roseivivax jejudonensis</name>
    <dbReference type="NCBI Taxonomy" id="1529041"/>
    <lineage>
        <taxon>Bacteria</taxon>
        <taxon>Pseudomonadati</taxon>
        <taxon>Pseudomonadota</taxon>
        <taxon>Alphaproteobacteria</taxon>
        <taxon>Rhodobacterales</taxon>
        <taxon>Roseobacteraceae</taxon>
        <taxon>Roseivivax</taxon>
    </lineage>
</organism>
<keyword evidence="1" id="KW-0472">Membrane</keyword>
<feature type="transmembrane region" description="Helical" evidence="1">
    <location>
        <begin position="51"/>
        <end position="70"/>
    </location>
</feature>
<reference evidence="2 3" key="1">
    <citation type="submission" date="2017-03" db="EMBL/GenBank/DDBJ databases">
        <authorList>
            <person name="Afonso C.L."/>
            <person name="Miller P.J."/>
            <person name="Scott M.A."/>
            <person name="Spackman E."/>
            <person name="Goraichik I."/>
            <person name="Dimitrov K.M."/>
            <person name="Suarez D.L."/>
            <person name="Swayne D.E."/>
        </authorList>
    </citation>
    <scope>NUCLEOTIDE SEQUENCE [LARGE SCALE GENOMIC DNA]</scope>
    <source>
        <strain evidence="2 3">CECT 8625</strain>
    </source>
</reference>
<dbReference type="Proteomes" id="UP000193570">
    <property type="component" value="Unassembled WGS sequence"/>
</dbReference>
<gene>
    <name evidence="2" type="ORF">ROJ8625_00724</name>
</gene>
<evidence type="ECO:0000256" key="1">
    <source>
        <dbReference type="SAM" id="Phobius"/>
    </source>
</evidence>
<evidence type="ECO:0000313" key="3">
    <source>
        <dbReference type="Proteomes" id="UP000193570"/>
    </source>
</evidence>
<dbReference type="RefSeq" id="WP_143535027.1">
    <property type="nucleotide sequence ID" value="NZ_FWFK01000001.1"/>
</dbReference>
<evidence type="ECO:0000313" key="2">
    <source>
        <dbReference type="EMBL" id="SLN20227.1"/>
    </source>
</evidence>
<dbReference type="EMBL" id="FWFK01000001">
    <property type="protein sequence ID" value="SLN20227.1"/>
    <property type="molecule type" value="Genomic_DNA"/>
</dbReference>
<name>A0A1X6YGA1_9RHOB</name>
<sequence>MTTLERKIRGAARRHSWKQVSHWAVITATDVEADLPGDFVAPHTRSFMTRVNALSMAMIAVLAAAAFWVGTSDVAIATDGRSVLTASTGR</sequence>
<keyword evidence="3" id="KW-1185">Reference proteome</keyword>